<dbReference type="RefSeq" id="XP_013315170.1">
    <property type="nucleotide sequence ID" value="XM_013459716.1"/>
</dbReference>
<dbReference type="Pfam" id="PF02826">
    <property type="entry name" value="2-Hacid_dh_C"/>
    <property type="match status" value="1"/>
</dbReference>
<dbReference type="CDD" id="cd12168">
    <property type="entry name" value="Mand_dh_like"/>
    <property type="match status" value="1"/>
</dbReference>
<evidence type="ECO:0000259" key="4">
    <source>
        <dbReference type="Pfam" id="PF00389"/>
    </source>
</evidence>
<dbReference type="InterPro" id="IPR029753">
    <property type="entry name" value="D-isomer_DH_CS"/>
</dbReference>
<dbReference type="Gene3D" id="3.40.50.720">
    <property type="entry name" value="NAD(P)-binding Rossmann-like Domain"/>
    <property type="match status" value="2"/>
</dbReference>
<reference evidence="6 7" key="1">
    <citation type="submission" date="2015-01" db="EMBL/GenBank/DDBJ databases">
        <title>The Genome Sequence of Exophiala xenobiotica CBS118157.</title>
        <authorList>
            <consortium name="The Broad Institute Genomics Platform"/>
            <person name="Cuomo C."/>
            <person name="de Hoog S."/>
            <person name="Gorbushina A."/>
            <person name="Stielow B."/>
            <person name="Teixiera M."/>
            <person name="Abouelleil A."/>
            <person name="Chapman S.B."/>
            <person name="Priest M."/>
            <person name="Young S.K."/>
            <person name="Wortman J."/>
            <person name="Nusbaum C."/>
            <person name="Birren B."/>
        </authorList>
    </citation>
    <scope>NUCLEOTIDE SEQUENCE [LARGE SCALE GENOMIC DNA]</scope>
    <source>
        <strain evidence="6 7">CBS 118157</strain>
    </source>
</reference>
<dbReference type="GO" id="GO:0005829">
    <property type="term" value="C:cytosol"/>
    <property type="evidence" value="ECO:0007669"/>
    <property type="project" value="TreeGrafter"/>
</dbReference>
<dbReference type="GO" id="GO:0016618">
    <property type="term" value="F:hydroxypyruvate reductase [NAD(P)H] activity"/>
    <property type="evidence" value="ECO:0007669"/>
    <property type="project" value="TreeGrafter"/>
</dbReference>
<dbReference type="PROSITE" id="PS00671">
    <property type="entry name" value="D_2_HYDROXYACID_DH_3"/>
    <property type="match status" value="1"/>
</dbReference>
<evidence type="ECO:0000313" key="7">
    <source>
        <dbReference type="Proteomes" id="UP000054342"/>
    </source>
</evidence>
<proteinExistence type="inferred from homology"/>
<evidence type="ECO:0000259" key="5">
    <source>
        <dbReference type="Pfam" id="PF02826"/>
    </source>
</evidence>
<keyword evidence="7" id="KW-1185">Reference proteome</keyword>
<dbReference type="FunFam" id="3.40.50.720:FF:000026">
    <property type="entry name" value="Glyoxylate/hydroxypyruvate reductase B"/>
    <property type="match status" value="1"/>
</dbReference>
<dbReference type="AlphaFoldDB" id="A0A0D2CWP4"/>
<dbReference type="EMBL" id="KN847320">
    <property type="protein sequence ID" value="KIW54587.1"/>
    <property type="molecule type" value="Genomic_DNA"/>
</dbReference>
<dbReference type="Proteomes" id="UP000054342">
    <property type="component" value="Unassembled WGS sequence"/>
</dbReference>
<dbReference type="GO" id="GO:0051287">
    <property type="term" value="F:NAD binding"/>
    <property type="evidence" value="ECO:0007669"/>
    <property type="project" value="InterPro"/>
</dbReference>
<organism evidence="6 7">
    <name type="scientific">Exophiala xenobiotica</name>
    <dbReference type="NCBI Taxonomy" id="348802"/>
    <lineage>
        <taxon>Eukaryota</taxon>
        <taxon>Fungi</taxon>
        <taxon>Dikarya</taxon>
        <taxon>Ascomycota</taxon>
        <taxon>Pezizomycotina</taxon>
        <taxon>Eurotiomycetes</taxon>
        <taxon>Chaetothyriomycetidae</taxon>
        <taxon>Chaetothyriales</taxon>
        <taxon>Herpotrichiellaceae</taxon>
        <taxon>Exophiala</taxon>
    </lineage>
</organism>
<dbReference type="PANTHER" id="PTHR10996">
    <property type="entry name" value="2-HYDROXYACID DEHYDROGENASE-RELATED"/>
    <property type="match status" value="1"/>
</dbReference>
<evidence type="ECO:0000256" key="1">
    <source>
        <dbReference type="ARBA" id="ARBA00005854"/>
    </source>
</evidence>
<dbReference type="EMBL" id="KN847320">
    <property type="protein sequence ID" value="KIW54586.1"/>
    <property type="molecule type" value="Genomic_DNA"/>
</dbReference>
<dbReference type="InterPro" id="IPR036291">
    <property type="entry name" value="NAD(P)-bd_dom_sf"/>
</dbReference>
<comment type="similarity">
    <text evidence="1 3">Belongs to the D-isomer specific 2-hydroxyacid dehydrogenase family.</text>
</comment>
<evidence type="ECO:0000256" key="2">
    <source>
        <dbReference type="ARBA" id="ARBA00023002"/>
    </source>
</evidence>
<dbReference type="STRING" id="348802.A0A0D2CWP4"/>
<dbReference type="HOGENOM" id="CLU_019796_1_2_1"/>
<feature type="domain" description="D-isomer specific 2-hydroxyacid dehydrogenase NAD-binding" evidence="5">
    <location>
        <begin position="121"/>
        <end position="293"/>
    </location>
</feature>
<evidence type="ECO:0000313" key="6">
    <source>
        <dbReference type="EMBL" id="KIW54587.1"/>
    </source>
</evidence>
<dbReference type="PANTHER" id="PTHR10996:SF257">
    <property type="entry name" value="GLYOXYLATE REDUCTASE 1"/>
    <property type="match status" value="1"/>
</dbReference>
<name>A0A0D2CWP4_9EURO</name>
<gene>
    <name evidence="6" type="ORF">PV05_06936</name>
</gene>
<dbReference type="GO" id="GO:0030267">
    <property type="term" value="F:glyoxylate reductase (NADPH) activity"/>
    <property type="evidence" value="ECO:0007669"/>
    <property type="project" value="TreeGrafter"/>
</dbReference>
<accession>A0A0D2CWP4</accession>
<dbReference type="InterPro" id="IPR006139">
    <property type="entry name" value="D-isomer_2_OHA_DH_cat_dom"/>
</dbReference>
<feature type="domain" description="D-isomer specific 2-hydroxyacid dehydrogenase catalytic" evidence="4">
    <location>
        <begin position="59"/>
        <end position="323"/>
    </location>
</feature>
<protein>
    <submittedName>
        <fullName evidence="6">Uncharacterized protein</fullName>
    </submittedName>
</protein>
<evidence type="ECO:0000256" key="3">
    <source>
        <dbReference type="RuleBase" id="RU003719"/>
    </source>
</evidence>
<keyword evidence="2 3" id="KW-0560">Oxidoreductase</keyword>
<sequence>MAKPTILLIGDLTHANKEWEEYGSKYNLKEFRQGTRQQFLSNCRNGEYDGVVALYRSNTSTSETGPFNQELISVLPKSLKFICHNGAGYDNIDVDACTQRGLKVSSTPIAVDNATADVGIFLLLGALRQAWVPLKAIKEGKWKGDAQLGHDPKGKLLGILGMGGIGRAMADRARAFGMKIAYHNRSKLPSQLEGDATYLSFDELLAQSDVLSLNLSLNAKTRHIISAPEFEKMKDGVIIVNTARGALINEKDLVSALDSGKVSSVGLDVFEDEPKIEEGLLRNDRAFIVPHIGTMTWETQREMELLVLHNLENAVDKGSLLTPIPEQKGKLNGNL</sequence>
<dbReference type="InterPro" id="IPR050223">
    <property type="entry name" value="D-isomer_2-hydroxyacid_DH"/>
</dbReference>
<dbReference type="InterPro" id="IPR006140">
    <property type="entry name" value="D-isomer_DH_NAD-bd"/>
</dbReference>
<dbReference type="SUPFAM" id="SSF52283">
    <property type="entry name" value="Formate/glycerate dehydrogenase catalytic domain-like"/>
    <property type="match status" value="1"/>
</dbReference>
<dbReference type="Pfam" id="PF00389">
    <property type="entry name" value="2-Hacid_dh"/>
    <property type="match status" value="1"/>
</dbReference>
<dbReference type="OrthoDB" id="9991913at2759"/>
<dbReference type="RefSeq" id="XP_013315171.1">
    <property type="nucleotide sequence ID" value="XM_013459717.1"/>
</dbReference>
<dbReference type="SUPFAM" id="SSF51735">
    <property type="entry name" value="NAD(P)-binding Rossmann-fold domains"/>
    <property type="match status" value="1"/>
</dbReference>
<dbReference type="GeneID" id="25328844"/>